<keyword evidence="9" id="KW-0227">DNA damage</keyword>
<dbReference type="InterPro" id="IPR012309">
    <property type="entry name" value="DNA_ligase_ATP-dep_C"/>
</dbReference>
<dbReference type="CDD" id="cd04862">
    <property type="entry name" value="PaeLigD_Pol_like"/>
    <property type="match status" value="1"/>
</dbReference>
<dbReference type="RefSeq" id="WP_238589557.1">
    <property type="nucleotide sequence ID" value="NZ_CAAAHQ010000045.1"/>
</dbReference>
<keyword evidence="4" id="KW-0808">Transferase</keyword>
<keyword evidence="18" id="KW-0511">Multifunctional enzyme</keyword>
<comment type="cofactor">
    <cofactor evidence="1">
        <name>Mn(2+)</name>
        <dbReference type="ChEBI" id="CHEBI:29035"/>
    </cofactor>
</comment>
<evidence type="ECO:0000256" key="4">
    <source>
        <dbReference type="ARBA" id="ARBA00022679"/>
    </source>
</evidence>
<proteinExistence type="predicted"/>
<evidence type="ECO:0000256" key="11">
    <source>
        <dbReference type="ARBA" id="ARBA00022839"/>
    </source>
</evidence>
<dbReference type="CDD" id="cd07906">
    <property type="entry name" value="Adenylation_DNA_ligase_LigD_LigC"/>
    <property type="match status" value="1"/>
</dbReference>
<dbReference type="EC" id="6.5.1.1" evidence="2"/>
<keyword evidence="7" id="KW-0479">Metal-binding</keyword>
<dbReference type="InterPro" id="IPR014145">
    <property type="entry name" value="LigD_pol_dom"/>
</dbReference>
<dbReference type="Pfam" id="PF21686">
    <property type="entry name" value="LigD_Prim-Pol"/>
    <property type="match status" value="1"/>
</dbReference>
<keyword evidence="15" id="KW-0233">DNA recombination</keyword>
<dbReference type="AlphaFoldDB" id="A0A378IGR1"/>
<dbReference type="GO" id="GO:0003677">
    <property type="term" value="F:DNA binding"/>
    <property type="evidence" value="ECO:0007669"/>
    <property type="project" value="UniProtKB-KW"/>
</dbReference>
<dbReference type="GO" id="GO:0003910">
    <property type="term" value="F:DNA ligase (ATP) activity"/>
    <property type="evidence" value="ECO:0007669"/>
    <property type="project" value="UniProtKB-EC"/>
</dbReference>
<evidence type="ECO:0000256" key="13">
    <source>
        <dbReference type="ARBA" id="ARBA00022932"/>
    </source>
</evidence>
<evidence type="ECO:0000256" key="7">
    <source>
        <dbReference type="ARBA" id="ARBA00022723"/>
    </source>
</evidence>
<dbReference type="Gene3D" id="3.90.920.10">
    <property type="entry name" value="DNA primase, PRIM domain"/>
    <property type="match status" value="1"/>
</dbReference>
<reference evidence="22 24" key="1">
    <citation type="submission" date="2015-11" db="EMBL/GenBank/DDBJ databases">
        <title>Genomic analysis of 38 Legionella species identifies large and diverse effector repertoires.</title>
        <authorList>
            <person name="Burstein D."/>
            <person name="Amaro F."/>
            <person name="Zusman T."/>
            <person name="Lifshitz Z."/>
            <person name="Cohen O."/>
            <person name="Gilbert J.A."/>
            <person name="Pupko T."/>
            <person name="Shuman H.A."/>
            <person name="Segal G."/>
        </authorList>
    </citation>
    <scope>NUCLEOTIDE SEQUENCE [LARGE SCALE GENOMIC DNA]</scope>
    <source>
        <strain evidence="22 24">CDC#72-OH-14</strain>
    </source>
</reference>
<dbReference type="Gene3D" id="3.30.470.30">
    <property type="entry name" value="DNA ligase/mRNA capping enzyme"/>
    <property type="match status" value="1"/>
</dbReference>
<keyword evidence="17" id="KW-0464">Manganese</keyword>
<evidence type="ECO:0000256" key="20">
    <source>
        <dbReference type="ARBA" id="ARBA00034003"/>
    </source>
</evidence>
<dbReference type="NCBIfam" id="TIGR02779">
    <property type="entry name" value="NHEJ_ligase_lig"/>
    <property type="match status" value="1"/>
</dbReference>
<evidence type="ECO:0000256" key="17">
    <source>
        <dbReference type="ARBA" id="ARBA00023211"/>
    </source>
</evidence>
<evidence type="ECO:0000256" key="8">
    <source>
        <dbReference type="ARBA" id="ARBA00022741"/>
    </source>
</evidence>
<dbReference type="NCBIfam" id="TIGR02776">
    <property type="entry name" value="NHEJ_ligase_prk"/>
    <property type="match status" value="1"/>
</dbReference>
<dbReference type="Pfam" id="PF04679">
    <property type="entry name" value="DNA_ligase_A_C"/>
    <property type="match status" value="1"/>
</dbReference>
<evidence type="ECO:0000313" key="22">
    <source>
        <dbReference type="EMBL" id="KTC82802.1"/>
    </source>
</evidence>
<dbReference type="GO" id="GO:0006281">
    <property type="term" value="P:DNA repair"/>
    <property type="evidence" value="ECO:0007669"/>
    <property type="project" value="UniProtKB-KW"/>
</dbReference>
<dbReference type="GO" id="GO:0005524">
    <property type="term" value="F:ATP binding"/>
    <property type="evidence" value="ECO:0007669"/>
    <property type="project" value="UniProtKB-KW"/>
</dbReference>
<dbReference type="PROSITE" id="PS50160">
    <property type="entry name" value="DNA_LIGASE_A3"/>
    <property type="match status" value="1"/>
</dbReference>
<dbReference type="Gene3D" id="2.40.50.140">
    <property type="entry name" value="Nucleic acid-binding proteins"/>
    <property type="match status" value="1"/>
</dbReference>
<evidence type="ECO:0000256" key="2">
    <source>
        <dbReference type="ARBA" id="ARBA00012727"/>
    </source>
</evidence>
<dbReference type="InterPro" id="IPR014146">
    <property type="entry name" value="LigD_ligase_dom"/>
</dbReference>
<dbReference type="PANTHER" id="PTHR42705:SF2">
    <property type="entry name" value="BIFUNCTIONAL NON-HOMOLOGOUS END JOINING PROTEIN LIGD"/>
    <property type="match status" value="1"/>
</dbReference>
<dbReference type="GO" id="GO:0046872">
    <property type="term" value="F:metal ion binding"/>
    <property type="evidence" value="ECO:0007669"/>
    <property type="project" value="UniProtKB-KW"/>
</dbReference>
<evidence type="ECO:0000313" key="25">
    <source>
        <dbReference type="Proteomes" id="UP000255316"/>
    </source>
</evidence>
<evidence type="ECO:0000256" key="1">
    <source>
        <dbReference type="ARBA" id="ARBA00001936"/>
    </source>
</evidence>
<keyword evidence="3 23" id="KW-0436">Ligase</keyword>
<dbReference type="SUPFAM" id="SSF50249">
    <property type="entry name" value="Nucleic acid-binding proteins"/>
    <property type="match status" value="1"/>
</dbReference>
<keyword evidence="6" id="KW-0540">Nuclease</keyword>
<organism evidence="23 25">
    <name type="scientific">Legionella cincinnatiensis</name>
    <dbReference type="NCBI Taxonomy" id="28085"/>
    <lineage>
        <taxon>Bacteria</taxon>
        <taxon>Pseudomonadati</taxon>
        <taxon>Pseudomonadota</taxon>
        <taxon>Gammaproteobacteria</taxon>
        <taxon>Legionellales</taxon>
        <taxon>Legionellaceae</taxon>
        <taxon>Legionella</taxon>
    </lineage>
</organism>
<dbReference type="EMBL" id="UGNX01000001">
    <property type="protein sequence ID" value="STX34233.1"/>
    <property type="molecule type" value="Genomic_DNA"/>
</dbReference>
<keyword evidence="24" id="KW-1185">Reference proteome</keyword>
<dbReference type="GO" id="GO:0004527">
    <property type="term" value="F:exonuclease activity"/>
    <property type="evidence" value="ECO:0007669"/>
    <property type="project" value="UniProtKB-KW"/>
</dbReference>
<evidence type="ECO:0000256" key="6">
    <source>
        <dbReference type="ARBA" id="ARBA00022722"/>
    </source>
</evidence>
<dbReference type="EMBL" id="LNXX01000045">
    <property type="protein sequence ID" value="KTC82802.1"/>
    <property type="molecule type" value="Genomic_DNA"/>
</dbReference>
<keyword evidence="5" id="KW-0548">Nucleotidyltransferase</keyword>
<comment type="catalytic activity">
    <reaction evidence="20">
        <text>ATP + (deoxyribonucleotide)n-3'-hydroxyl + 5'-phospho-(deoxyribonucleotide)m = (deoxyribonucleotide)n+m + AMP + diphosphate.</text>
        <dbReference type="EC" id="6.5.1.1"/>
    </reaction>
</comment>
<dbReference type="Pfam" id="PF01068">
    <property type="entry name" value="DNA_ligase_A_M"/>
    <property type="match status" value="1"/>
</dbReference>
<dbReference type="SUPFAM" id="SSF56091">
    <property type="entry name" value="DNA ligase/mRNA capping enzyme, catalytic domain"/>
    <property type="match status" value="1"/>
</dbReference>
<name>A0A378IGR1_9GAMM</name>
<keyword evidence="16" id="KW-0234">DNA repair</keyword>
<reference evidence="23 25" key="2">
    <citation type="submission" date="2018-06" db="EMBL/GenBank/DDBJ databases">
        <authorList>
            <consortium name="Pathogen Informatics"/>
            <person name="Doyle S."/>
        </authorList>
    </citation>
    <scope>NUCLEOTIDE SEQUENCE [LARGE SCALE GENOMIC DNA]</scope>
    <source>
        <strain evidence="23 25">NCTC12438</strain>
    </source>
</reference>
<evidence type="ECO:0000259" key="21">
    <source>
        <dbReference type="PROSITE" id="PS50160"/>
    </source>
</evidence>
<dbReference type="PANTHER" id="PTHR42705">
    <property type="entry name" value="BIFUNCTIONAL NON-HOMOLOGOUS END JOINING PROTEIN LIGD"/>
    <property type="match status" value="1"/>
</dbReference>
<keyword evidence="14" id="KW-0238">DNA-binding</keyword>
<evidence type="ECO:0000256" key="18">
    <source>
        <dbReference type="ARBA" id="ARBA00023268"/>
    </source>
</evidence>
<dbReference type="InterPro" id="IPR012340">
    <property type="entry name" value="NA-bd_OB-fold"/>
</dbReference>
<dbReference type="STRING" id="28085.Lcin_2831"/>
<evidence type="ECO:0000256" key="3">
    <source>
        <dbReference type="ARBA" id="ARBA00022598"/>
    </source>
</evidence>
<accession>A0A378IGR1</accession>
<dbReference type="GO" id="GO:0003887">
    <property type="term" value="F:DNA-directed DNA polymerase activity"/>
    <property type="evidence" value="ECO:0007669"/>
    <property type="project" value="UniProtKB-KW"/>
</dbReference>
<dbReference type="GO" id="GO:0006310">
    <property type="term" value="P:DNA recombination"/>
    <property type="evidence" value="ECO:0007669"/>
    <property type="project" value="UniProtKB-KW"/>
</dbReference>
<dbReference type="CDD" id="cd07971">
    <property type="entry name" value="OBF_DNA_ligase_LigD"/>
    <property type="match status" value="1"/>
</dbReference>
<dbReference type="InterPro" id="IPR014143">
    <property type="entry name" value="NHEJ_ligase_prk"/>
</dbReference>
<keyword evidence="8" id="KW-0547">Nucleotide-binding</keyword>
<dbReference type="InterPro" id="IPR012310">
    <property type="entry name" value="DNA_ligase_ATP-dep_cent"/>
</dbReference>
<evidence type="ECO:0000313" key="24">
    <source>
        <dbReference type="Proteomes" id="UP000054854"/>
    </source>
</evidence>
<evidence type="ECO:0000256" key="16">
    <source>
        <dbReference type="ARBA" id="ARBA00023204"/>
    </source>
</evidence>
<evidence type="ECO:0000256" key="9">
    <source>
        <dbReference type="ARBA" id="ARBA00022763"/>
    </source>
</evidence>
<dbReference type="NCBIfam" id="TIGR02778">
    <property type="entry name" value="ligD_pol"/>
    <property type="match status" value="1"/>
</dbReference>
<evidence type="ECO:0000313" key="23">
    <source>
        <dbReference type="EMBL" id="STX34233.1"/>
    </source>
</evidence>
<keyword evidence="10" id="KW-0378">Hydrolase</keyword>
<evidence type="ECO:0000256" key="19">
    <source>
        <dbReference type="ARBA" id="ARBA00029943"/>
    </source>
</evidence>
<feature type="domain" description="ATP-dependent DNA ligase family profile" evidence="21">
    <location>
        <begin position="107"/>
        <end position="241"/>
    </location>
</feature>
<dbReference type="Proteomes" id="UP000255316">
    <property type="component" value="Unassembled WGS sequence"/>
</dbReference>
<sequence length="628" mass="73369">MKLLNDLPISPLPEFVKPQLATLVDKAPEGSEWLHEIKLDGYRILAFIQDKKIHLKTRNNNDWTSYLSSIEQALKKLSLQRVILDGELVLLDKHGYSDFQLLQNTIKVNTNAPYVYYIFDILYYDQFDLRSLPLLKRKQILKKLLAGENKTLRYSDHIIGNGGFLFQQSCDLSLEGIISKRIDSPYLSKRSNTWLKVKCQHRQEFIITGYVPSKGRRHYFRSLFLGVYNEYGDLEYVGKVGTGFTEESLKEIFTLLQKELPTNKSPFNKEIANSHEVVWVTPMWVVEVEFTEWTEEGYLRHPSFKGLRLDKKPDEVVKERTNKIYQKEDEVKKMKVDTRQHSLKITHPDKALYLEEGITKRDLLNYYEIVADHIMPFIKDRALSLVRCPENRNNCFFQRHYTESTPKALKAITVETKAGKKEQFIYLNTKNGLYSLIQMDVLEIHLWGSLVSNIEKPDVIVIDLDPDPSVAWETIVKSALEIKKYLQEFKLTSFVKTTGGKGLHVVVPIQPEYEWDEVKNFTHVFVALIERINPECYVSKMTKSKRKGKIFIDYLRNQRGATAISPYSTRARAHAPVAVPISWEELTHDKRDSEFTLKTLPNRLKLLRKDPWEDYWKIKQSLRLDELK</sequence>
<evidence type="ECO:0000256" key="15">
    <source>
        <dbReference type="ARBA" id="ARBA00023172"/>
    </source>
</evidence>
<gene>
    <name evidence="22" type="primary">ykoU_2</name>
    <name evidence="22" type="ORF">Lcin_2831</name>
    <name evidence="23" type="ORF">NCTC12438_00826</name>
</gene>
<evidence type="ECO:0000256" key="12">
    <source>
        <dbReference type="ARBA" id="ARBA00022840"/>
    </source>
</evidence>
<dbReference type="InterPro" id="IPR052171">
    <property type="entry name" value="NHEJ_LigD"/>
</dbReference>
<dbReference type="Gene3D" id="3.30.1490.70">
    <property type="match status" value="1"/>
</dbReference>
<evidence type="ECO:0000256" key="5">
    <source>
        <dbReference type="ARBA" id="ARBA00022695"/>
    </source>
</evidence>
<evidence type="ECO:0000256" key="10">
    <source>
        <dbReference type="ARBA" id="ARBA00022801"/>
    </source>
</evidence>
<dbReference type="InterPro" id="IPR033651">
    <property type="entry name" value="PaeLigD_Pol-like"/>
</dbReference>
<keyword evidence="13" id="KW-0239">DNA-directed DNA polymerase</keyword>
<keyword evidence="11" id="KW-0269">Exonuclease</keyword>
<keyword evidence="12" id="KW-0067">ATP-binding</keyword>
<evidence type="ECO:0000256" key="14">
    <source>
        <dbReference type="ARBA" id="ARBA00023125"/>
    </source>
</evidence>
<protein>
    <recommendedName>
        <fullName evidence="2">DNA ligase (ATP)</fullName>
        <ecNumber evidence="2">6.5.1.1</ecNumber>
    </recommendedName>
    <alternativeName>
        <fullName evidence="19">NHEJ DNA polymerase</fullName>
    </alternativeName>
</protein>
<dbReference type="Proteomes" id="UP000054854">
    <property type="component" value="Unassembled WGS sequence"/>
</dbReference>